<evidence type="ECO:0000313" key="2">
    <source>
        <dbReference type="Proteomes" id="UP000886844"/>
    </source>
</evidence>
<sequence>MKKIFLFLFIYTILVCTNCTNNKEFKPDYQGNIVSITASIYEAVEKFGEVQVDDLEKVVKIEFNENHNIVKETTYDEDGDLDALVKYHYNDNNS</sequence>
<accession>A0A9D1Z4B4</accession>
<dbReference type="AlphaFoldDB" id="A0A9D1Z4B4"/>
<gene>
    <name evidence="1" type="ORF">H9828_07760</name>
</gene>
<dbReference type="EMBL" id="DXDA01000063">
    <property type="protein sequence ID" value="HIY69296.1"/>
    <property type="molecule type" value="Genomic_DNA"/>
</dbReference>
<proteinExistence type="predicted"/>
<comment type="caution">
    <text evidence="1">The sequence shown here is derived from an EMBL/GenBank/DDBJ whole genome shotgun (WGS) entry which is preliminary data.</text>
</comment>
<dbReference type="Proteomes" id="UP000886844">
    <property type="component" value="Unassembled WGS sequence"/>
</dbReference>
<name>A0A9D1Z4B4_9BACT</name>
<protein>
    <submittedName>
        <fullName evidence="1">Uncharacterized protein</fullName>
    </submittedName>
</protein>
<reference evidence="1" key="2">
    <citation type="submission" date="2021-04" db="EMBL/GenBank/DDBJ databases">
        <authorList>
            <person name="Gilroy R."/>
        </authorList>
    </citation>
    <scope>NUCLEOTIDE SEQUENCE</scope>
    <source>
        <strain evidence="1">5134</strain>
    </source>
</reference>
<reference evidence="1" key="1">
    <citation type="journal article" date="2021" name="PeerJ">
        <title>Extensive microbial diversity within the chicken gut microbiome revealed by metagenomics and culture.</title>
        <authorList>
            <person name="Gilroy R."/>
            <person name="Ravi A."/>
            <person name="Getino M."/>
            <person name="Pursley I."/>
            <person name="Horton D.L."/>
            <person name="Alikhan N.F."/>
            <person name="Baker D."/>
            <person name="Gharbi K."/>
            <person name="Hall N."/>
            <person name="Watson M."/>
            <person name="Adriaenssens E.M."/>
            <person name="Foster-Nyarko E."/>
            <person name="Jarju S."/>
            <person name="Secka A."/>
            <person name="Antonio M."/>
            <person name="Oren A."/>
            <person name="Chaudhuri R.R."/>
            <person name="La Ragione R."/>
            <person name="Hildebrand F."/>
            <person name="Pallen M.J."/>
        </authorList>
    </citation>
    <scope>NUCLEOTIDE SEQUENCE</scope>
    <source>
        <strain evidence="1">5134</strain>
    </source>
</reference>
<organism evidence="1 2">
    <name type="scientific">Candidatus Alistipes intestinigallinarum</name>
    <dbReference type="NCBI Taxonomy" id="2838440"/>
    <lineage>
        <taxon>Bacteria</taxon>
        <taxon>Pseudomonadati</taxon>
        <taxon>Bacteroidota</taxon>
        <taxon>Bacteroidia</taxon>
        <taxon>Bacteroidales</taxon>
        <taxon>Rikenellaceae</taxon>
        <taxon>Alistipes</taxon>
    </lineage>
</organism>
<evidence type="ECO:0000313" key="1">
    <source>
        <dbReference type="EMBL" id="HIY69296.1"/>
    </source>
</evidence>